<dbReference type="PROSITE" id="PS01069">
    <property type="entry name" value="DAGK_PROKAR"/>
    <property type="match status" value="1"/>
</dbReference>
<dbReference type="OrthoDB" id="9789934at2"/>
<evidence type="ECO:0000256" key="16">
    <source>
        <dbReference type="PIRSR" id="PIRSR600829-2"/>
    </source>
</evidence>
<feature type="active site" description="Proton acceptor" evidence="15">
    <location>
        <position position="69"/>
    </location>
</feature>
<evidence type="ECO:0000256" key="17">
    <source>
        <dbReference type="PIRSR" id="PIRSR600829-3"/>
    </source>
</evidence>
<reference evidence="20 21" key="1">
    <citation type="journal article" date="2019" name="Int. J. Syst. Evol. Microbiol.">
        <title>Capsulimonas corticalis gen. nov., sp. nov., an aerobic capsulated bacterium, of a novel bacterial order, Capsulimonadales ord. nov., of the class Armatimonadia of the phylum Armatimonadetes.</title>
        <authorList>
            <person name="Li J."/>
            <person name="Kudo C."/>
            <person name="Tonouchi A."/>
        </authorList>
    </citation>
    <scope>NUCLEOTIDE SEQUENCE [LARGE SCALE GENOMIC DNA]</scope>
    <source>
        <strain evidence="20 21">AX-7</strain>
    </source>
</reference>
<evidence type="ECO:0000256" key="9">
    <source>
        <dbReference type="ARBA" id="ARBA00022840"/>
    </source>
</evidence>
<evidence type="ECO:0000313" key="20">
    <source>
        <dbReference type="EMBL" id="BDI32173.1"/>
    </source>
</evidence>
<evidence type="ECO:0000259" key="19">
    <source>
        <dbReference type="Pfam" id="PF01569"/>
    </source>
</evidence>
<comment type="subcellular location">
    <subcellularLocation>
        <location evidence="1">Cell membrane</location>
        <topology evidence="1">Multi-pass membrane protein</topology>
    </subcellularLocation>
</comment>
<dbReference type="Gene3D" id="1.10.287.3610">
    <property type="match status" value="1"/>
</dbReference>
<keyword evidence="18" id="KW-0479">Metal-binding</keyword>
<keyword evidence="18" id="KW-0460">Magnesium</keyword>
<feature type="binding site" evidence="17">
    <location>
        <begin position="94"/>
        <end position="95"/>
    </location>
    <ligand>
        <name>ATP</name>
        <dbReference type="ChEBI" id="CHEBI:30616"/>
    </ligand>
</feature>
<evidence type="ECO:0000256" key="12">
    <source>
        <dbReference type="ARBA" id="ARBA00023136"/>
    </source>
</evidence>
<organism evidence="20 21">
    <name type="scientific">Capsulimonas corticalis</name>
    <dbReference type="NCBI Taxonomy" id="2219043"/>
    <lineage>
        <taxon>Bacteria</taxon>
        <taxon>Bacillati</taxon>
        <taxon>Armatimonadota</taxon>
        <taxon>Armatimonadia</taxon>
        <taxon>Capsulimonadales</taxon>
        <taxon>Capsulimonadaceae</taxon>
        <taxon>Capsulimonas</taxon>
    </lineage>
</organism>
<dbReference type="PANTHER" id="PTHR34299">
    <property type="entry name" value="DIACYLGLYCEROL KINASE"/>
    <property type="match status" value="1"/>
</dbReference>
<evidence type="ECO:0000256" key="7">
    <source>
        <dbReference type="ARBA" id="ARBA00022741"/>
    </source>
</evidence>
<evidence type="ECO:0000256" key="8">
    <source>
        <dbReference type="ARBA" id="ARBA00022777"/>
    </source>
</evidence>
<keyword evidence="4" id="KW-0444">Lipid biosynthesis</keyword>
<feature type="binding site" evidence="16">
    <location>
        <position position="69"/>
    </location>
    <ligand>
        <name>substrate</name>
    </ligand>
</feature>
<dbReference type="InterPro" id="IPR033717">
    <property type="entry name" value="UDPK"/>
</dbReference>
<comment type="similarity">
    <text evidence="2">Belongs to the bacterial diacylglycerol kinase family.</text>
</comment>
<dbReference type="KEGG" id="ccot:CCAX7_42240"/>
<dbReference type="Proteomes" id="UP000287394">
    <property type="component" value="Chromosome"/>
</dbReference>
<comment type="cofactor">
    <cofactor evidence="18">
        <name>Mg(2+)</name>
        <dbReference type="ChEBI" id="CHEBI:18420"/>
    </cofactor>
    <text evidence="18">Mn(2+), Zn(2+), Cd(2+) and Co(2+) support activity to lesser extents.</text>
</comment>
<feature type="binding site" evidence="17">
    <location>
        <position position="16"/>
    </location>
    <ligand>
        <name>ATP</name>
        <dbReference type="ChEBI" id="CHEBI:30616"/>
    </ligand>
</feature>
<name>A0A402CXT8_9BACT</name>
<keyword evidence="7 17" id="KW-0547">Nucleotide-binding</keyword>
<feature type="domain" description="Phosphatidic acid phosphatase type 2/haloperoxidase" evidence="19">
    <location>
        <begin position="164"/>
        <end position="232"/>
    </location>
</feature>
<dbReference type="Pfam" id="PF01219">
    <property type="entry name" value="DAGK_prokar"/>
    <property type="match status" value="1"/>
</dbReference>
<keyword evidence="8 20" id="KW-0418">Kinase</keyword>
<keyword evidence="11" id="KW-0443">Lipid metabolism</keyword>
<gene>
    <name evidence="20" type="ORF">CCAX7_42240</name>
</gene>
<dbReference type="GO" id="GO:0008654">
    <property type="term" value="P:phospholipid biosynthetic process"/>
    <property type="evidence" value="ECO:0007669"/>
    <property type="project" value="UniProtKB-KW"/>
</dbReference>
<dbReference type="AlphaFoldDB" id="A0A402CXT8"/>
<dbReference type="InterPro" id="IPR036945">
    <property type="entry name" value="DAGK_sf"/>
</dbReference>
<dbReference type="GO" id="GO:0005524">
    <property type="term" value="F:ATP binding"/>
    <property type="evidence" value="ECO:0007669"/>
    <property type="project" value="UniProtKB-KW"/>
</dbReference>
<dbReference type="Pfam" id="PF01569">
    <property type="entry name" value="PAP2"/>
    <property type="match status" value="1"/>
</dbReference>
<keyword evidence="9 17" id="KW-0067">ATP-binding</keyword>
<evidence type="ECO:0000256" key="1">
    <source>
        <dbReference type="ARBA" id="ARBA00004651"/>
    </source>
</evidence>
<evidence type="ECO:0000256" key="5">
    <source>
        <dbReference type="ARBA" id="ARBA00022679"/>
    </source>
</evidence>
<keyword evidence="10" id="KW-1133">Transmembrane helix</keyword>
<dbReference type="EMBL" id="AP025739">
    <property type="protein sequence ID" value="BDI32173.1"/>
    <property type="molecule type" value="Genomic_DNA"/>
</dbReference>
<keyword evidence="3" id="KW-1003">Cell membrane</keyword>
<dbReference type="CDD" id="cd14265">
    <property type="entry name" value="UDPK_IM_like"/>
    <property type="match status" value="1"/>
</dbReference>
<evidence type="ECO:0000256" key="6">
    <source>
        <dbReference type="ARBA" id="ARBA00022692"/>
    </source>
</evidence>
<proteinExistence type="inferred from homology"/>
<evidence type="ECO:0000256" key="3">
    <source>
        <dbReference type="ARBA" id="ARBA00022475"/>
    </source>
</evidence>
<keyword evidence="5" id="KW-0808">Transferase</keyword>
<evidence type="ECO:0000313" key="21">
    <source>
        <dbReference type="Proteomes" id="UP000287394"/>
    </source>
</evidence>
<keyword evidence="21" id="KW-1185">Reference proteome</keyword>
<dbReference type="SUPFAM" id="SSF48317">
    <property type="entry name" value="Acid phosphatase/Vanadium-dependent haloperoxidase"/>
    <property type="match status" value="1"/>
</dbReference>
<sequence length="238" mass="25989">MRPVPRPKNHLDSFRYAVEGIVHTFRTQKHMRFHFFTVVLVLLISALLRMNRVEMAILFLVVSSVLIAEMLNTAIESVVDMVTQAYHPLAKLAKDIAAGAVLIAAINAVVVGIILFLKDRRIERLSLQIDHDPQPMNVIVTVTLLILIIVMLSKVIGGKGAILHGGIVSGHAAISFCLAATIMYRAADPMTTALAIGLALLVAQSRVEGKIHTLQEVIVGGLLGMFVTTLIYFVRVPL</sequence>
<evidence type="ECO:0000256" key="2">
    <source>
        <dbReference type="ARBA" id="ARBA00005967"/>
    </source>
</evidence>
<evidence type="ECO:0000256" key="13">
    <source>
        <dbReference type="ARBA" id="ARBA00023209"/>
    </source>
</evidence>
<dbReference type="InterPro" id="IPR036938">
    <property type="entry name" value="PAP2/HPO_sf"/>
</dbReference>
<evidence type="ECO:0000256" key="18">
    <source>
        <dbReference type="PIRSR" id="PIRSR600829-4"/>
    </source>
</evidence>
<dbReference type="InterPro" id="IPR000326">
    <property type="entry name" value="PAP2/HPO"/>
</dbReference>
<dbReference type="RefSeq" id="WP_119322134.1">
    <property type="nucleotide sequence ID" value="NZ_AP025739.1"/>
</dbReference>
<evidence type="ECO:0000256" key="10">
    <source>
        <dbReference type="ARBA" id="ARBA00022989"/>
    </source>
</evidence>
<evidence type="ECO:0000256" key="15">
    <source>
        <dbReference type="PIRSR" id="PIRSR600829-1"/>
    </source>
</evidence>
<dbReference type="PANTHER" id="PTHR34299:SF1">
    <property type="entry name" value="DIACYLGLYCEROL KINASE"/>
    <property type="match status" value="1"/>
</dbReference>
<protein>
    <submittedName>
        <fullName evidence="20">Diacylglycerol kinase</fullName>
    </submittedName>
</protein>
<feature type="binding site" evidence="17">
    <location>
        <position position="76"/>
    </location>
    <ligand>
        <name>ATP</name>
        <dbReference type="ChEBI" id="CHEBI:30616"/>
    </ligand>
</feature>
<evidence type="ECO:0000256" key="11">
    <source>
        <dbReference type="ARBA" id="ARBA00023098"/>
    </source>
</evidence>
<dbReference type="GO" id="GO:0005886">
    <property type="term" value="C:plasma membrane"/>
    <property type="evidence" value="ECO:0007669"/>
    <property type="project" value="UniProtKB-SubCell"/>
</dbReference>
<dbReference type="GO" id="GO:0016301">
    <property type="term" value="F:kinase activity"/>
    <property type="evidence" value="ECO:0007669"/>
    <property type="project" value="UniProtKB-KW"/>
</dbReference>
<feature type="binding site" evidence="18">
    <location>
        <position position="76"/>
    </location>
    <ligand>
        <name>a divalent metal cation</name>
        <dbReference type="ChEBI" id="CHEBI:60240"/>
    </ligand>
</feature>
<dbReference type="GO" id="GO:0046872">
    <property type="term" value="F:metal ion binding"/>
    <property type="evidence" value="ECO:0007669"/>
    <property type="project" value="UniProtKB-KW"/>
</dbReference>
<keyword evidence="14" id="KW-1208">Phospholipid metabolism</keyword>
<keyword evidence="6" id="KW-0812">Transmembrane</keyword>
<keyword evidence="13" id="KW-0594">Phospholipid biosynthesis</keyword>
<dbReference type="Gene3D" id="1.20.144.10">
    <property type="entry name" value="Phosphatidic acid phosphatase type 2/haloperoxidase"/>
    <property type="match status" value="1"/>
</dbReference>
<evidence type="ECO:0000256" key="4">
    <source>
        <dbReference type="ARBA" id="ARBA00022516"/>
    </source>
</evidence>
<keyword evidence="12" id="KW-0472">Membrane</keyword>
<accession>A0A402CXT8</accession>
<evidence type="ECO:0000256" key="14">
    <source>
        <dbReference type="ARBA" id="ARBA00023264"/>
    </source>
</evidence>
<dbReference type="InterPro" id="IPR000829">
    <property type="entry name" value="DAGK"/>
</dbReference>